<evidence type="ECO:0000259" key="2">
    <source>
        <dbReference type="Pfam" id="PF00107"/>
    </source>
</evidence>
<dbReference type="Gene3D" id="3.90.180.10">
    <property type="entry name" value="Medium-chain alcohol dehydrogenases, catalytic domain"/>
    <property type="match status" value="1"/>
</dbReference>
<dbReference type="EMBL" id="CZKA01000050">
    <property type="protein sequence ID" value="CUR58895.1"/>
    <property type="molecule type" value="Genomic_DNA"/>
</dbReference>
<evidence type="ECO:0000313" key="4">
    <source>
        <dbReference type="EMBL" id="CUR58895.1"/>
    </source>
</evidence>
<dbReference type="InterPro" id="IPR050129">
    <property type="entry name" value="Zn_alcohol_dh"/>
</dbReference>
<gene>
    <name evidence="4" type="ORF">NOCA2540099</name>
</gene>
<reference evidence="4" key="1">
    <citation type="submission" date="2015-08" db="EMBL/GenBank/DDBJ databases">
        <authorList>
            <person name="Babu N.S."/>
            <person name="Beckwith C.J."/>
            <person name="Beseler K.G."/>
            <person name="Brison A."/>
            <person name="Carone J.V."/>
            <person name="Caskin T.P."/>
            <person name="Diamond M."/>
            <person name="Durham M.E."/>
            <person name="Foxe J.M."/>
            <person name="Go M."/>
            <person name="Henderson B.A."/>
            <person name="Jones I.B."/>
            <person name="McGettigan J.A."/>
            <person name="Micheletti S.J."/>
            <person name="Nasrallah M.E."/>
            <person name="Ortiz D."/>
            <person name="Piller C.R."/>
            <person name="Privatt S.R."/>
            <person name="Schneider S.L."/>
            <person name="Sharp S."/>
            <person name="Smith T.C."/>
            <person name="Stanton J.D."/>
            <person name="Ullery H.E."/>
            <person name="Wilson R.J."/>
            <person name="Serrano M.G."/>
            <person name="Buck G."/>
            <person name="Lee V."/>
            <person name="Wang Y."/>
            <person name="Carvalho R."/>
            <person name="Voegtly L."/>
            <person name="Shi R."/>
            <person name="Duckworth R."/>
            <person name="Johnson A."/>
            <person name="Loviza R."/>
            <person name="Walstead R."/>
            <person name="Shah Z."/>
            <person name="Kiflezghi M."/>
            <person name="Wade K."/>
            <person name="Ball S.L."/>
            <person name="Bradley K.W."/>
            <person name="Asai D.J."/>
            <person name="Bowman C.A."/>
            <person name="Russell D.A."/>
            <person name="Pope W.H."/>
            <person name="Jacobs-Sera D."/>
            <person name="Hendrix R.W."/>
            <person name="Hatfull G.F."/>
        </authorList>
    </citation>
    <scope>NUCLEOTIDE SEQUENCE</scope>
</reference>
<dbReference type="PANTHER" id="PTHR43401:SF2">
    <property type="entry name" value="L-THREONINE 3-DEHYDROGENASE"/>
    <property type="match status" value="1"/>
</dbReference>
<evidence type="ECO:0000259" key="3">
    <source>
        <dbReference type="Pfam" id="PF08240"/>
    </source>
</evidence>
<feature type="domain" description="Alcohol dehydrogenase-like N-terminal" evidence="3">
    <location>
        <begin position="29"/>
        <end position="145"/>
    </location>
</feature>
<organism evidence="4">
    <name type="scientific">metagenome</name>
    <dbReference type="NCBI Taxonomy" id="256318"/>
    <lineage>
        <taxon>unclassified sequences</taxon>
        <taxon>metagenomes</taxon>
    </lineage>
</organism>
<dbReference type="Pfam" id="PF08240">
    <property type="entry name" value="ADH_N"/>
    <property type="match status" value="1"/>
</dbReference>
<dbReference type="InterPro" id="IPR036291">
    <property type="entry name" value="NAD(P)-bd_dom_sf"/>
</dbReference>
<dbReference type="AlphaFoldDB" id="A0A2P2CA64"/>
<dbReference type="InterPro" id="IPR011032">
    <property type="entry name" value="GroES-like_sf"/>
</dbReference>
<dbReference type="SUPFAM" id="SSF51735">
    <property type="entry name" value="NAD(P)-binding Rossmann-fold domains"/>
    <property type="match status" value="1"/>
</dbReference>
<dbReference type="SUPFAM" id="SSF50129">
    <property type="entry name" value="GroES-like"/>
    <property type="match status" value="1"/>
</dbReference>
<keyword evidence="1 4" id="KW-0560">Oxidoreductase</keyword>
<dbReference type="Gene3D" id="3.40.50.720">
    <property type="entry name" value="NAD(P)-binding Rossmann-like Domain"/>
    <property type="match status" value="1"/>
</dbReference>
<dbReference type="GO" id="GO:0008743">
    <property type="term" value="F:L-threonine 3-dehydrogenase activity"/>
    <property type="evidence" value="ECO:0007669"/>
    <property type="project" value="UniProtKB-EC"/>
</dbReference>
<name>A0A2P2CA64_9ZZZZ</name>
<dbReference type="InterPro" id="IPR013154">
    <property type="entry name" value="ADH-like_N"/>
</dbReference>
<protein>
    <submittedName>
        <fullName evidence="4">Putative L-threonine 3-dehydrogenase</fullName>
        <ecNumber evidence="4">1.1.1.103</ecNumber>
    </submittedName>
</protein>
<feature type="domain" description="Alcohol dehydrogenase-like C-terminal" evidence="2">
    <location>
        <begin position="196"/>
        <end position="327"/>
    </location>
</feature>
<accession>A0A2P2CA64</accession>
<dbReference type="EC" id="1.1.1.103" evidence="4"/>
<proteinExistence type="predicted"/>
<sequence length="370" mass="40377">MNETSRAAVVAAYHQPFEVKNVPLPAPEPGAILVRIECATVCGSDVHIWQGGLEGGAVPVRPPLILGHEMVGRIVEFGDGPHLDSAGTELAVGDRIVWTHESCGHCDMCSVSGHPEMCRNRRVGMLRDCREFPYVTGSFAEHGYVWPRADRLRVPDDVKTEWASAASCAGRTVVNSIERAGVLDYRHTVVVQGSGPLGLFATAMLSRHGLRRLIVVGGPEQRLELARRWGADVTISVDQHSTPEARLAAVLEANDGKEVDVVFELAGAPTAFTEGVGMLGKAGRYVVTGTLTPTEQSVRVNRIVDRQLSILGAYSGVGDSYWKAMEFMRLNAKNFAWDDLFGERRYSLDEVGEAMARMRSFEEIKPVIVP</sequence>
<dbReference type="PANTHER" id="PTHR43401">
    <property type="entry name" value="L-THREONINE 3-DEHYDROGENASE"/>
    <property type="match status" value="1"/>
</dbReference>
<dbReference type="CDD" id="cd08231">
    <property type="entry name" value="MDR_TM0436_like"/>
    <property type="match status" value="1"/>
</dbReference>
<dbReference type="Pfam" id="PF00107">
    <property type="entry name" value="ADH_zinc_N"/>
    <property type="match status" value="1"/>
</dbReference>
<dbReference type="InterPro" id="IPR013149">
    <property type="entry name" value="ADH-like_C"/>
</dbReference>
<evidence type="ECO:0000256" key="1">
    <source>
        <dbReference type="ARBA" id="ARBA00023002"/>
    </source>
</evidence>